<keyword evidence="6" id="KW-1133">Transmembrane helix</keyword>
<dbReference type="Proteomes" id="UP000480410">
    <property type="component" value="Unassembled WGS sequence"/>
</dbReference>
<protein>
    <submittedName>
        <fullName evidence="12">Chemotaxis protein</fullName>
    </submittedName>
</protein>
<dbReference type="PROSITE" id="PS50111">
    <property type="entry name" value="CHEMOTAXIS_TRANSDUC_2"/>
    <property type="match status" value="1"/>
</dbReference>
<evidence type="ECO:0000256" key="7">
    <source>
        <dbReference type="ARBA" id="ARBA00023136"/>
    </source>
</evidence>
<keyword evidence="4" id="KW-0145">Chemotaxis</keyword>
<dbReference type="Pfam" id="PF00015">
    <property type="entry name" value="MCPsignal"/>
    <property type="match status" value="1"/>
</dbReference>
<dbReference type="PANTHER" id="PTHR32089">
    <property type="entry name" value="METHYL-ACCEPTING CHEMOTAXIS PROTEIN MCPB"/>
    <property type="match status" value="1"/>
</dbReference>
<sequence length="157" mass="16840">TNLLALNAAIEAARAGDQGRGFAVVADEVRALAKRTSDSTGEIDQLLNALGSKTQEVSHKMESCLDLSRASVSSIESARDSFEGIQLSVNEIRDQNLQISAAAEEQHSVAEEINRHIQQIYDEAQLVESLASSAQSDSGRLAQLSDELNGLVGRFKS</sequence>
<proteinExistence type="inferred from homology"/>
<comment type="subcellular location">
    <subcellularLocation>
        <location evidence="1">Cell membrane</location>
    </subcellularLocation>
</comment>
<evidence type="ECO:0000256" key="2">
    <source>
        <dbReference type="ARBA" id="ARBA00022475"/>
    </source>
</evidence>
<keyword evidence="5" id="KW-0812">Transmembrane</keyword>
<name>A0A6M0CZ91_9PSED</name>
<evidence type="ECO:0000313" key="13">
    <source>
        <dbReference type="Proteomes" id="UP000480410"/>
    </source>
</evidence>
<accession>A0A6M0CZ91</accession>
<dbReference type="SMART" id="SM00283">
    <property type="entry name" value="MA"/>
    <property type="match status" value="1"/>
</dbReference>
<evidence type="ECO:0000256" key="8">
    <source>
        <dbReference type="ARBA" id="ARBA00023224"/>
    </source>
</evidence>
<keyword evidence="7" id="KW-0472">Membrane</keyword>
<dbReference type="GO" id="GO:0006935">
    <property type="term" value="P:chemotaxis"/>
    <property type="evidence" value="ECO:0007669"/>
    <property type="project" value="UniProtKB-KW"/>
</dbReference>
<keyword evidence="3" id="KW-0488">Methylation</keyword>
<evidence type="ECO:0000256" key="4">
    <source>
        <dbReference type="ARBA" id="ARBA00022500"/>
    </source>
</evidence>
<dbReference type="EMBL" id="JAAHBV010000250">
    <property type="protein sequence ID" value="NER60547.1"/>
    <property type="molecule type" value="Genomic_DNA"/>
</dbReference>
<keyword evidence="8 10" id="KW-0807">Transducer</keyword>
<gene>
    <name evidence="12" type="ORF">G3435_12190</name>
</gene>
<evidence type="ECO:0000256" key="3">
    <source>
        <dbReference type="ARBA" id="ARBA00022481"/>
    </source>
</evidence>
<dbReference type="GO" id="GO:0005886">
    <property type="term" value="C:plasma membrane"/>
    <property type="evidence" value="ECO:0007669"/>
    <property type="project" value="UniProtKB-SubCell"/>
</dbReference>
<reference evidence="12 13" key="1">
    <citation type="submission" date="2020-02" db="EMBL/GenBank/DDBJ databases">
        <title>Broccoli isolated Pseudomonas sp.</title>
        <authorList>
            <person name="Fujikawa T."/>
            <person name="Sawada H."/>
        </authorList>
    </citation>
    <scope>NUCLEOTIDE SEQUENCE [LARGE SCALE GENOMIC DNA]</scope>
    <source>
        <strain evidence="12 13">MAFF212428</strain>
    </source>
</reference>
<comment type="similarity">
    <text evidence="9">Belongs to the methyl-accepting chemotaxis (MCP) protein family.</text>
</comment>
<dbReference type="Gene3D" id="1.10.287.950">
    <property type="entry name" value="Methyl-accepting chemotaxis protein"/>
    <property type="match status" value="1"/>
</dbReference>
<dbReference type="GO" id="GO:0007165">
    <property type="term" value="P:signal transduction"/>
    <property type="evidence" value="ECO:0007669"/>
    <property type="project" value="UniProtKB-KW"/>
</dbReference>
<evidence type="ECO:0000256" key="5">
    <source>
        <dbReference type="ARBA" id="ARBA00022692"/>
    </source>
</evidence>
<evidence type="ECO:0000313" key="12">
    <source>
        <dbReference type="EMBL" id="NER60547.1"/>
    </source>
</evidence>
<evidence type="ECO:0000256" key="1">
    <source>
        <dbReference type="ARBA" id="ARBA00004236"/>
    </source>
</evidence>
<organism evidence="12 13">
    <name type="scientific">Pseudomonas brassicae</name>
    <dbReference type="NCBI Taxonomy" id="2708063"/>
    <lineage>
        <taxon>Bacteria</taxon>
        <taxon>Pseudomonadati</taxon>
        <taxon>Pseudomonadota</taxon>
        <taxon>Gammaproteobacteria</taxon>
        <taxon>Pseudomonadales</taxon>
        <taxon>Pseudomonadaceae</taxon>
        <taxon>Pseudomonas</taxon>
    </lineage>
</organism>
<dbReference type="PANTHER" id="PTHR32089:SF120">
    <property type="entry name" value="METHYL-ACCEPTING CHEMOTAXIS PROTEIN TLPQ"/>
    <property type="match status" value="1"/>
</dbReference>
<dbReference type="InterPro" id="IPR004089">
    <property type="entry name" value="MCPsignal_dom"/>
</dbReference>
<dbReference type="AlphaFoldDB" id="A0A6M0CZ91"/>
<evidence type="ECO:0000256" key="6">
    <source>
        <dbReference type="ARBA" id="ARBA00022989"/>
    </source>
</evidence>
<feature type="non-terminal residue" evidence="12">
    <location>
        <position position="1"/>
    </location>
</feature>
<comment type="caution">
    <text evidence="12">The sequence shown here is derived from an EMBL/GenBank/DDBJ whole genome shotgun (WGS) entry which is preliminary data.</text>
</comment>
<feature type="domain" description="Methyl-accepting transducer" evidence="11">
    <location>
        <begin position="1"/>
        <end position="121"/>
    </location>
</feature>
<dbReference type="SUPFAM" id="SSF58104">
    <property type="entry name" value="Methyl-accepting chemotaxis protein (MCP) signaling domain"/>
    <property type="match status" value="1"/>
</dbReference>
<evidence type="ECO:0000256" key="9">
    <source>
        <dbReference type="ARBA" id="ARBA00029447"/>
    </source>
</evidence>
<keyword evidence="2" id="KW-1003">Cell membrane</keyword>
<evidence type="ECO:0000256" key="10">
    <source>
        <dbReference type="PROSITE-ProRule" id="PRU00284"/>
    </source>
</evidence>
<evidence type="ECO:0000259" key="11">
    <source>
        <dbReference type="PROSITE" id="PS50111"/>
    </source>
</evidence>